<keyword evidence="5" id="KW-1185">Reference proteome</keyword>
<dbReference type="Proteomes" id="UP000675284">
    <property type="component" value="Unassembled WGS sequence"/>
</dbReference>
<accession>A0A941ID41</accession>
<dbReference type="InterPro" id="IPR036908">
    <property type="entry name" value="RlpA-like_sf"/>
</dbReference>
<evidence type="ECO:0000256" key="2">
    <source>
        <dbReference type="SAM" id="MobiDB-lite"/>
    </source>
</evidence>
<reference evidence="4" key="1">
    <citation type="submission" date="2021-04" db="EMBL/GenBank/DDBJ databases">
        <title>Isolation and polyphasic classification of algal microorganism.</title>
        <authorList>
            <person name="Wang S."/>
        </authorList>
    </citation>
    <scope>NUCLEOTIDE SEQUENCE</scope>
    <source>
        <strain evidence="4">720a</strain>
    </source>
</reference>
<dbReference type="InterPro" id="IPR011098">
    <property type="entry name" value="G5_dom"/>
</dbReference>
<dbReference type="EMBL" id="JAGSOT010000034">
    <property type="protein sequence ID" value="MBR7796770.1"/>
    <property type="molecule type" value="Genomic_DNA"/>
</dbReference>
<dbReference type="InterPro" id="IPR007137">
    <property type="entry name" value="DUF348"/>
</dbReference>
<comment type="caution">
    <text evidence="4">The sequence shown here is derived from an EMBL/GenBank/DDBJ whole genome shotgun (WGS) entry which is preliminary data.</text>
</comment>
<feature type="domain" description="G5" evidence="3">
    <location>
        <begin position="209"/>
        <end position="289"/>
    </location>
</feature>
<dbReference type="RefSeq" id="WP_166530494.1">
    <property type="nucleotide sequence ID" value="NZ_JAGSOT010000034.1"/>
</dbReference>
<dbReference type="InterPro" id="IPR051933">
    <property type="entry name" value="Resuscitation_pf_RpfB"/>
</dbReference>
<dbReference type="Pfam" id="PF07501">
    <property type="entry name" value="G5"/>
    <property type="match status" value="1"/>
</dbReference>
<dbReference type="GO" id="GO:0019867">
    <property type="term" value="C:outer membrane"/>
    <property type="evidence" value="ECO:0007669"/>
    <property type="project" value="InterPro"/>
</dbReference>
<dbReference type="PANTHER" id="PTHR39160:SF4">
    <property type="entry name" value="RESUSCITATION-PROMOTING FACTOR RPFB"/>
    <property type="match status" value="1"/>
</dbReference>
<dbReference type="InterPro" id="IPR010611">
    <property type="entry name" value="3D_dom"/>
</dbReference>
<keyword evidence="1" id="KW-0732">Signal</keyword>
<gene>
    <name evidence="4" type="ORF">KCX74_12035</name>
</gene>
<dbReference type="GO" id="GO:0004553">
    <property type="term" value="F:hydrolase activity, hydrolyzing O-glycosyl compounds"/>
    <property type="evidence" value="ECO:0007669"/>
    <property type="project" value="InterPro"/>
</dbReference>
<evidence type="ECO:0000256" key="1">
    <source>
        <dbReference type="ARBA" id="ARBA00022729"/>
    </source>
</evidence>
<evidence type="ECO:0000259" key="3">
    <source>
        <dbReference type="PROSITE" id="PS51109"/>
    </source>
</evidence>
<dbReference type="PROSITE" id="PS51109">
    <property type="entry name" value="G5"/>
    <property type="match status" value="1"/>
</dbReference>
<protein>
    <submittedName>
        <fullName evidence="4">DUF348 domain-containing protein</fullName>
    </submittedName>
</protein>
<proteinExistence type="predicted"/>
<dbReference type="CDD" id="cd22786">
    <property type="entry name" value="DPBB_YuiC-like"/>
    <property type="match status" value="1"/>
</dbReference>
<dbReference type="AlphaFoldDB" id="A0A941ID41"/>
<dbReference type="Pfam" id="PF03990">
    <property type="entry name" value="DUF348"/>
    <property type="match status" value="3"/>
</dbReference>
<dbReference type="PANTHER" id="PTHR39160">
    <property type="entry name" value="CELL WALL-BINDING PROTEIN YOCH"/>
    <property type="match status" value="1"/>
</dbReference>
<evidence type="ECO:0000313" key="4">
    <source>
        <dbReference type="EMBL" id="MBR7796770.1"/>
    </source>
</evidence>
<dbReference type="GO" id="GO:0009254">
    <property type="term" value="P:peptidoglycan turnover"/>
    <property type="evidence" value="ECO:0007669"/>
    <property type="project" value="InterPro"/>
</dbReference>
<dbReference type="Gene3D" id="2.40.40.10">
    <property type="entry name" value="RlpA-like domain"/>
    <property type="match status" value="1"/>
</dbReference>
<evidence type="ECO:0000313" key="5">
    <source>
        <dbReference type="Proteomes" id="UP000675284"/>
    </source>
</evidence>
<dbReference type="Pfam" id="PF06725">
    <property type="entry name" value="3D"/>
    <property type="match status" value="1"/>
</dbReference>
<dbReference type="SUPFAM" id="SSF50685">
    <property type="entry name" value="Barwin-like endoglucanases"/>
    <property type="match status" value="1"/>
</dbReference>
<sequence>MRMISKLMPASTMKLVISGIGVLALVVFSGLVLFDATKAEVVITEDGKEQTVKTHKNTVEELLAEVGITVGEHDHLSHSKDASIENGMEIEYNKAKQVFVTIDGEKQEFYTTADTIDEFLQEKNLSFQQHDDISHNQGDTIEDGLHIQVKQAYQITINDGNNQTKSKPTTGGKVKDILAQSDISFDPEGLDRIKPALDEKVKKDTNITIVRVKKVKDEVTEAVAFETEKRKDSSLPKGEERVLSEGKDGKLKKVYEIVKENGKEVSRELLSKDVVEKSENRVIAVGTKQENKLVTLSSKKSHSSSKKKSSSKPSGGKVFTMSASAYTASCNGCSGYTSTGINLNANPNKKVIAVDPSVIPLGSKVWVEGYGEAIAADTGGHIVGNRIDVHVPSKQAAYNWGRKTVTVKVIN</sequence>
<name>A0A941ID41_9BACI</name>
<dbReference type="SMART" id="SM01208">
    <property type="entry name" value="G5"/>
    <property type="match status" value="1"/>
</dbReference>
<feature type="compositionally biased region" description="Basic residues" evidence="2">
    <location>
        <begin position="299"/>
        <end position="310"/>
    </location>
</feature>
<feature type="region of interest" description="Disordered" evidence="2">
    <location>
        <begin position="294"/>
        <end position="316"/>
    </location>
</feature>
<dbReference type="Gene3D" id="2.20.230.10">
    <property type="entry name" value="Resuscitation-promoting factor rpfb"/>
    <property type="match status" value="1"/>
</dbReference>
<organism evidence="4 5">
    <name type="scientific">Virgibacillus salarius</name>
    <dbReference type="NCBI Taxonomy" id="447199"/>
    <lineage>
        <taxon>Bacteria</taxon>
        <taxon>Bacillati</taxon>
        <taxon>Bacillota</taxon>
        <taxon>Bacilli</taxon>
        <taxon>Bacillales</taxon>
        <taxon>Bacillaceae</taxon>
        <taxon>Virgibacillus</taxon>
    </lineage>
</organism>